<dbReference type="EMBL" id="KV454208">
    <property type="protein sequence ID" value="ODQ61581.1"/>
    <property type="molecule type" value="Genomic_DNA"/>
</dbReference>
<dbReference type="AlphaFoldDB" id="A0A1E3P847"/>
<dbReference type="STRING" id="683960.A0A1E3P847"/>
<evidence type="ECO:0000313" key="3">
    <source>
        <dbReference type="Proteomes" id="UP000094112"/>
    </source>
</evidence>
<feature type="domain" description="Zn(2)-C6 fungal-type" evidence="1">
    <location>
        <begin position="48"/>
        <end position="78"/>
    </location>
</feature>
<accession>A0A1E3P847</accession>
<dbReference type="GO" id="GO:0008270">
    <property type="term" value="F:zinc ion binding"/>
    <property type="evidence" value="ECO:0007669"/>
    <property type="project" value="InterPro"/>
</dbReference>
<sequence length="508" mass="59044">MSCDIKTIKQPSKPKRRNYKTLFSGPGLINFNNNETITKPKRKRSKNGCTNCKRLKIKCNEDYPECEYCIHTGKQCVYPLLKNTKPKIKGQSSEVIDIQSNLIKDVVPMPSILNKPLQKLNSVSFQLNISKFELQLLKCYIDFGGNFFLKDVSKESHTFWSEDVPKLWCCSDLVKYGLYSASSARLLANYDYDTSKEIYIENEDQNSYPIIPFTINLREQASRYAEKTFELINMYQMMFDDQYGGALNESEDILGQLIVANKLAVGSKVILPRPKHNQTFNKVEESLLFQLMSVTNKTFQEFSKYSTLLKDTKYACIFDPEAIPINQHKLLVENVNLGFIRYLKNYVNDKFDPSDDFKITYQSAISRFEYSCHQTIYFQNTISLFRALVYITRDSDFLDLLKNEDHIAMKIMFYSCCLNSIFHDKIYQRNGVHNEFLEFYVNYSKDKFNGSWEDEVDRNIYGWVQKRAGCNYGFDLNALKYVGKPVDKVPPGVLRISEIDTGIKSTQY</sequence>
<dbReference type="InterPro" id="IPR001138">
    <property type="entry name" value="Zn2Cys6_DnaBD"/>
</dbReference>
<dbReference type="InterPro" id="IPR036864">
    <property type="entry name" value="Zn2-C6_fun-type_DNA-bd_sf"/>
</dbReference>
<dbReference type="PROSITE" id="PS50048">
    <property type="entry name" value="ZN2_CY6_FUNGAL_2"/>
    <property type="match status" value="1"/>
</dbReference>
<name>A0A1E3P847_WICAA</name>
<dbReference type="GO" id="GO:0001228">
    <property type="term" value="F:DNA-binding transcription activator activity, RNA polymerase II-specific"/>
    <property type="evidence" value="ECO:0007669"/>
    <property type="project" value="TreeGrafter"/>
</dbReference>
<dbReference type="OrthoDB" id="3980623at2759"/>
<keyword evidence="3" id="KW-1185">Reference proteome</keyword>
<gene>
    <name evidence="2" type="ORF">WICANDRAFT_75791</name>
</gene>
<reference evidence="2 3" key="1">
    <citation type="journal article" date="2016" name="Proc. Natl. Acad. Sci. U.S.A.">
        <title>Comparative genomics of biotechnologically important yeasts.</title>
        <authorList>
            <person name="Riley R."/>
            <person name="Haridas S."/>
            <person name="Wolfe K.H."/>
            <person name="Lopes M.R."/>
            <person name="Hittinger C.T."/>
            <person name="Goeker M."/>
            <person name="Salamov A.A."/>
            <person name="Wisecaver J.H."/>
            <person name="Long T.M."/>
            <person name="Calvey C.H."/>
            <person name="Aerts A.L."/>
            <person name="Barry K.W."/>
            <person name="Choi C."/>
            <person name="Clum A."/>
            <person name="Coughlan A.Y."/>
            <person name="Deshpande S."/>
            <person name="Douglass A.P."/>
            <person name="Hanson S.J."/>
            <person name="Klenk H.-P."/>
            <person name="LaButti K.M."/>
            <person name="Lapidus A."/>
            <person name="Lindquist E.A."/>
            <person name="Lipzen A.M."/>
            <person name="Meier-Kolthoff J.P."/>
            <person name="Ohm R.A."/>
            <person name="Otillar R.P."/>
            <person name="Pangilinan J.L."/>
            <person name="Peng Y."/>
            <person name="Rokas A."/>
            <person name="Rosa C.A."/>
            <person name="Scheuner C."/>
            <person name="Sibirny A.A."/>
            <person name="Slot J.C."/>
            <person name="Stielow J.B."/>
            <person name="Sun H."/>
            <person name="Kurtzman C.P."/>
            <person name="Blackwell M."/>
            <person name="Grigoriev I.V."/>
            <person name="Jeffries T.W."/>
        </authorList>
    </citation>
    <scope>NUCLEOTIDE SEQUENCE [LARGE SCALE GENOMIC DNA]</scope>
    <source>
        <strain evidence="3">ATCC 58044 / CBS 1984 / NCYC 433 / NRRL Y-366-8</strain>
    </source>
</reference>
<dbReference type="PROSITE" id="PS00463">
    <property type="entry name" value="ZN2_CY6_FUNGAL_1"/>
    <property type="match status" value="1"/>
</dbReference>
<dbReference type="RefSeq" id="XP_019040788.1">
    <property type="nucleotide sequence ID" value="XM_019184261.1"/>
</dbReference>
<dbReference type="SUPFAM" id="SSF57701">
    <property type="entry name" value="Zn2/Cys6 DNA-binding domain"/>
    <property type="match status" value="1"/>
</dbReference>
<protein>
    <recommendedName>
        <fullName evidence="1">Zn(2)-C6 fungal-type domain-containing protein</fullName>
    </recommendedName>
</protein>
<dbReference type="PANTHER" id="PTHR47784">
    <property type="entry name" value="STEROL UPTAKE CONTROL PROTEIN 2"/>
    <property type="match status" value="1"/>
</dbReference>
<dbReference type="GeneID" id="30201507"/>
<dbReference type="Proteomes" id="UP000094112">
    <property type="component" value="Unassembled WGS sequence"/>
</dbReference>
<evidence type="ECO:0000259" key="1">
    <source>
        <dbReference type="PROSITE" id="PS50048"/>
    </source>
</evidence>
<dbReference type="Pfam" id="PF00172">
    <property type="entry name" value="Zn_clus"/>
    <property type="match status" value="1"/>
</dbReference>
<dbReference type="CDD" id="cd00067">
    <property type="entry name" value="GAL4"/>
    <property type="match status" value="1"/>
</dbReference>
<dbReference type="Gene3D" id="4.10.240.10">
    <property type="entry name" value="Zn(2)-C6 fungal-type DNA-binding domain"/>
    <property type="match status" value="1"/>
</dbReference>
<dbReference type="SMART" id="SM00066">
    <property type="entry name" value="GAL4"/>
    <property type="match status" value="1"/>
</dbReference>
<evidence type="ECO:0000313" key="2">
    <source>
        <dbReference type="EMBL" id="ODQ61581.1"/>
    </source>
</evidence>
<dbReference type="InterPro" id="IPR053157">
    <property type="entry name" value="Sterol_Uptake_Regulator"/>
</dbReference>
<organism evidence="2 3">
    <name type="scientific">Wickerhamomyces anomalus (strain ATCC 58044 / CBS 1984 / NCYC 433 / NRRL Y-366-8)</name>
    <name type="common">Yeast</name>
    <name type="synonym">Hansenula anomala</name>
    <dbReference type="NCBI Taxonomy" id="683960"/>
    <lineage>
        <taxon>Eukaryota</taxon>
        <taxon>Fungi</taxon>
        <taxon>Dikarya</taxon>
        <taxon>Ascomycota</taxon>
        <taxon>Saccharomycotina</taxon>
        <taxon>Saccharomycetes</taxon>
        <taxon>Phaffomycetales</taxon>
        <taxon>Wickerhamomycetaceae</taxon>
        <taxon>Wickerhamomyces</taxon>
    </lineage>
</organism>
<dbReference type="PANTHER" id="PTHR47784:SF5">
    <property type="entry name" value="STEROL UPTAKE CONTROL PROTEIN 2"/>
    <property type="match status" value="1"/>
</dbReference>
<proteinExistence type="predicted"/>